<gene>
    <name evidence="1" type="ORF">ACOLOM_LOCUS11124</name>
</gene>
<feature type="non-terminal residue" evidence="1">
    <location>
        <position position="46"/>
    </location>
</feature>
<reference evidence="1" key="1">
    <citation type="submission" date="2021-06" db="EMBL/GenBank/DDBJ databases">
        <authorList>
            <person name="Kallberg Y."/>
            <person name="Tangrot J."/>
            <person name="Rosling A."/>
        </authorList>
    </citation>
    <scope>NUCLEOTIDE SEQUENCE</scope>
    <source>
        <strain evidence="1">CL356</strain>
    </source>
</reference>
<evidence type="ECO:0000313" key="2">
    <source>
        <dbReference type="Proteomes" id="UP000789525"/>
    </source>
</evidence>
<comment type="caution">
    <text evidence="1">The sequence shown here is derived from an EMBL/GenBank/DDBJ whole genome shotgun (WGS) entry which is preliminary data.</text>
</comment>
<proteinExistence type="predicted"/>
<dbReference type="Proteomes" id="UP000789525">
    <property type="component" value="Unassembled WGS sequence"/>
</dbReference>
<protein>
    <submittedName>
        <fullName evidence="1">1316_t:CDS:1</fullName>
    </submittedName>
</protein>
<dbReference type="EMBL" id="CAJVPT010038687">
    <property type="protein sequence ID" value="CAG8720770.1"/>
    <property type="molecule type" value="Genomic_DNA"/>
</dbReference>
<name>A0ACA9PXN4_9GLOM</name>
<organism evidence="1 2">
    <name type="scientific">Acaulospora colombiana</name>
    <dbReference type="NCBI Taxonomy" id="27376"/>
    <lineage>
        <taxon>Eukaryota</taxon>
        <taxon>Fungi</taxon>
        <taxon>Fungi incertae sedis</taxon>
        <taxon>Mucoromycota</taxon>
        <taxon>Glomeromycotina</taxon>
        <taxon>Glomeromycetes</taxon>
        <taxon>Diversisporales</taxon>
        <taxon>Acaulosporaceae</taxon>
        <taxon>Acaulospora</taxon>
    </lineage>
</organism>
<keyword evidence="2" id="KW-1185">Reference proteome</keyword>
<evidence type="ECO:0000313" key="1">
    <source>
        <dbReference type="EMBL" id="CAG8720770.1"/>
    </source>
</evidence>
<sequence>MILEWAGVNLLFEKIAYNLVEKFTRATQFVELCKTVTRNERMDILR</sequence>
<accession>A0ACA9PXN4</accession>